<evidence type="ECO:0000259" key="1">
    <source>
        <dbReference type="Pfam" id="PF00551"/>
    </source>
</evidence>
<protein>
    <submittedName>
        <fullName evidence="3">Methionyl-tRNA formyltransferase</fullName>
    </submittedName>
</protein>
<dbReference type="Pfam" id="PF02911">
    <property type="entry name" value="Formyl_trans_C"/>
    <property type="match status" value="1"/>
</dbReference>
<name>A0A5E4UN88_9BURK</name>
<dbReference type="SUPFAM" id="SSF53328">
    <property type="entry name" value="Formyltransferase"/>
    <property type="match status" value="1"/>
</dbReference>
<dbReference type="SUPFAM" id="SSF50486">
    <property type="entry name" value="FMT C-terminal domain-like"/>
    <property type="match status" value="1"/>
</dbReference>
<dbReference type="GO" id="GO:0005829">
    <property type="term" value="C:cytosol"/>
    <property type="evidence" value="ECO:0007669"/>
    <property type="project" value="TreeGrafter"/>
</dbReference>
<dbReference type="Gene3D" id="3.40.50.12230">
    <property type="match status" value="1"/>
</dbReference>
<dbReference type="InterPro" id="IPR002376">
    <property type="entry name" value="Formyl_transf_N"/>
</dbReference>
<sequence length="292" mass="32047">MSTLTLFLMTRKGYQLLADTVDTFRDLFAKVVVGRDATLDDDYAAQTIALCERHGIAWTERSQHREIDTDYAMAVGWRWMIDFPEDRLIVFHDSLLPRYRGFNPLVSALINGDDRVGVTALLGASEYDAGPVLAQASMALAYPCTIARAIDDICACYRDAALAVFPQLAQGTPLQGVPQDDAAATYSLWRDEEDYRIDWHGDATRLVRHIDALGSPYAGARTLVNGVLARVGHAQALPDVPIENRTPGKVIRIDNGLPVVVCGQGLLKIVELTDVASGASLLPLTKFRSRFA</sequence>
<feature type="domain" description="Formyl transferase C-terminal" evidence="2">
    <location>
        <begin position="192"/>
        <end position="273"/>
    </location>
</feature>
<dbReference type="AlphaFoldDB" id="A0A5E4UN88"/>
<dbReference type="Proteomes" id="UP000406256">
    <property type="component" value="Unassembled WGS sequence"/>
</dbReference>
<dbReference type="Pfam" id="PF00551">
    <property type="entry name" value="Formyl_trans_N"/>
    <property type="match status" value="1"/>
</dbReference>
<dbReference type="PANTHER" id="PTHR11138:SF5">
    <property type="entry name" value="METHIONYL-TRNA FORMYLTRANSFERASE, MITOCHONDRIAL"/>
    <property type="match status" value="1"/>
</dbReference>
<evidence type="ECO:0000259" key="2">
    <source>
        <dbReference type="Pfam" id="PF02911"/>
    </source>
</evidence>
<organism evidence="3 4">
    <name type="scientific">Pandoraea anhela</name>
    <dbReference type="NCBI Taxonomy" id="2508295"/>
    <lineage>
        <taxon>Bacteria</taxon>
        <taxon>Pseudomonadati</taxon>
        <taxon>Pseudomonadota</taxon>
        <taxon>Betaproteobacteria</taxon>
        <taxon>Burkholderiales</taxon>
        <taxon>Burkholderiaceae</taxon>
        <taxon>Pandoraea</taxon>
    </lineage>
</organism>
<dbReference type="InterPro" id="IPR036477">
    <property type="entry name" value="Formyl_transf_N_sf"/>
</dbReference>
<dbReference type="EMBL" id="CABPSB010000006">
    <property type="protein sequence ID" value="VVE01498.1"/>
    <property type="molecule type" value="Genomic_DNA"/>
</dbReference>
<proteinExistence type="predicted"/>
<dbReference type="InterPro" id="IPR005793">
    <property type="entry name" value="Formyl_trans_C"/>
</dbReference>
<keyword evidence="4" id="KW-1185">Reference proteome</keyword>
<accession>A0A5E4UN88</accession>
<dbReference type="PANTHER" id="PTHR11138">
    <property type="entry name" value="METHIONYL-TRNA FORMYLTRANSFERASE"/>
    <property type="match status" value="1"/>
</dbReference>
<gene>
    <name evidence="3" type="ORF">PAN31108_02154</name>
</gene>
<reference evidence="3 4" key="1">
    <citation type="submission" date="2019-08" db="EMBL/GenBank/DDBJ databases">
        <authorList>
            <person name="Peeters C."/>
        </authorList>
    </citation>
    <scope>NUCLEOTIDE SEQUENCE [LARGE SCALE GENOMIC DNA]</scope>
    <source>
        <strain evidence="3 4">LMG 31108</strain>
    </source>
</reference>
<dbReference type="OrthoDB" id="9802815at2"/>
<dbReference type="RefSeq" id="WP_150668857.1">
    <property type="nucleotide sequence ID" value="NZ_CABPSB010000006.1"/>
</dbReference>
<dbReference type="InterPro" id="IPR011034">
    <property type="entry name" value="Formyl_transferase-like_C_sf"/>
</dbReference>
<feature type="domain" description="Formyl transferase N-terminal" evidence="1">
    <location>
        <begin position="80"/>
        <end position="139"/>
    </location>
</feature>
<evidence type="ECO:0000313" key="4">
    <source>
        <dbReference type="Proteomes" id="UP000406256"/>
    </source>
</evidence>
<dbReference type="GO" id="GO:0004479">
    <property type="term" value="F:methionyl-tRNA formyltransferase activity"/>
    <property type="evidence" value="ECO:0007669"/>
    <property type="project" value="TreeGrafter"/>
</dbReference>
<evidence type="ECO:0000313" key="3">
    <source>
        <dbReference type="EMBL" id="VVE01498.1"/>
    </source>
</evidence>
<keyword evidence="3" id="KW-0808">Transferase</keyword>